<dbReference type="InterPro" id="IPR002048">
    <property type="entry name" value="EF_hand_dom"/>
</dbReference>
<proteinExistence type="predicted"/>
<dbReference type="PANTHER" id="PTHR34524:SF6">
    <property type="entry name" value="CALCYPHOSINE LIKE"/>
    <property type="match status" value="1"/>
</dbReference>
<dbReference type="Gene3D" id="1.10.238.10">
    <property type="entry name" value="EF-hand"/>
    <property type="match status" value="2"/>
</dbReference>
<protein>
    <recommendedName>
        <fullName evidence="4">EF-hand domain-containing protein</fullName>
    </recommendedName>
</protein>
<evidence type="ECO:0000256" key="1">
    <source>
        <dbReference type="ARBA" id="ARBA00022723"/>
    </source>
</evidence>
<dbReference type="Pfam" id="PF13499">
    <property type="entry name" value="EF-hand_7"/>
    <property type="match status" value="2"/>
</dbReference>
<gene>
    <name evidence="5" type="ORF">ECRASSUSDP1_LOCUS22853</name>
</gene>
<dbReference type="AlphaFoldDB" id="A0AAD2D6H9"/>
<dbReference type="InterPro" id="IPR051581">
    <property type="entry name" value="Ca-bind"/>
</dbReference>
<keyword evidence="2" id="KW-0677">Repeat</keyword>
<evidence type="ECO:0000259" key="4">
    <source>
        <dbReference type="PROSITE" id="PS50222"/>
    </source>
</evidence>
<dbReference type="Proteomes" id="UP001295684">
    <property type="component" value="Unassembled WGS sequence"/>
</dbReference>
<evidence type="ECO:0000256" key="2">
    <source>
        <dbReference type="ARBA" id="ARBA00022737"/>
    </source>
</evidence>
<dbReference type="PROSITE" id="PS00018">
    <property type="entry name" value="EF_HAND_1"/>
    <property type="match status" value="3"/>
</dbReference>
<dbReference type="InterPro" id="IPR011992">
    <property type="entry name" value="EF-hand-dom_pair"/>
</dbReference>
<dbReference type="InterPro" id="IPR018247">
    <property type="entry name" value="EF_Hand_1_Ca_BS"/>
</dbReference>
<dbReference type="SUPFAM" id="SSF47473">
    <property type="entry name" value="EF-hand"/>
    <property type="match status" value="1"/>
</dbReference>
<feature type="domain" description="EF-hand" evidence="4">
    <location>
        <begin position="96"/>
        <end position="131"/>
    </location>
</feature>
<dbReference type="PANTHER" id="PTHR34524">
    <property type="entry name" value="CALCYPHOSIN"/>
    <property type="match status" value="1"/>
</dbReference>
<sequence>MPGVDVIEVLDRVRAALKRRGSRTIAGLGRTFRALDSYDGNKKVDAEEFSVGLRENGVDLTQEEADALLTYFDKDGDGNVCFDEFLVGIRGRLNERREAIALKAFLKFDKDCSGAITVDDMKGVYNTDFHPKKQSGEMTDDEIFLDFLSNFGDKNNDGMITKDEWIEYYSAVSANIDNDDHFILLMRNAWQLD</sequence>
<feature type="domain" description="EF-hand" evidence="4">
    <location>
        <begin position="153"/>
        <end position="175"/>
    </location>
</feature>
<evidence type="ECO:0000313" key="6">
    <source>
        <dbReference type="Proteomes" id="UP001295684"/>
    </source>
</evidence>
<feature type="domain" description="EF-hand" evidence="4">
    <location>
        <begin position="60"/>
        <end position="95"/>
    </location>
</feature>
<name>A0AAD2D6H9_EUPCR</name>
<dbReference type="GO" id="GO:0005509">
    <property type="term" value="F:calcium ion binding"/>
    <property type="evidence" value="ECO:0007669"/>
    <property type="project" value="InterPro"/>
</dbReference>
<dbReference type="PROSITE" id="PS50222">
    <property type="entry name" value="EF_HAND_2"/>
    <property type="match status" value="3"/>
</dbReference>
<dbReference type="SMART" id="SM00054">
    <property type="entry name" value="EFh"/>
    <property type="match status" value="4"/>
</dbReference>
<dbReference type="EMBL" id="CAMPGE010023461">
    <property type="protein sequence ID" value="CAI2381398.1"/>
    <property type="molecule type" value="Genomic_DNA"/>
</dbReference>
<keyword evidence="6" id="KW-1185">Reference proteome</keyword>
<keyword evidence="3" id="KW-0106">Calcium</keyword>
<organism evidence="5 6">
    <name type="scientific">Euplotes crassus</name>
    <dbReference type="NCBI Taxonomy" id="5936"/>
    <lineage>
        <taxon>Eukaryota</taxon>
        <taxon>Sar</taxon>
        <taxon>Alveolata</taxon>
        <taxon>Ciliophora</taxon>
        <taxon>Intramacronucleata</taxon>
        <taxon>Spirotrichea</taxon>
        <taxon>Hypotrichia</taxon>
        <taxon>Euplotida</taxon>
        <taxon>Euplotidae</taxon>
        <taxon>Moneuplotes</taxon>
    </lineage>
</organism>
<evidence type="ECO:0000256" key="3">
    <source>
        <dbReference type="ARBA" id="ARBA00022837"/>
    </source>
</evidence>
<keyword evidence="1" id="KW-0479">Metal-binding</keyword>
<comment type="caution">
    <text evidence="5">The sequence shown here is derived from an EMBL/GenBank/DDBJ whole genome shotgun (WGS) entry which is preliminary data.</text>
</comment>
<dbReference type="CDD" id="cd00051">
    <property type="entry name" value="EFh"/>
    <property type="match status" value="1"/>
</dbReference>
<evidence type="ECO:0000313" key="5">
    <source>
        <dbReference type="EMBL" id="CAI2381398.1"/>
    </source>
</evidence>
<accession>A0AAD2D6H9</accession>
<reference evidence="5" key="1">
    <citation type="submission" date="2023-07" db="EMBL/GenBank/DDBJ databases">
        <authorList>
            <consortium name="AG Swart"/>
            <person name="Singh M."/>
            <person name="Singh A."/>
            <person name="Seah K."/>
            <person name="Emmerich C."/>
        </authorList>
    </citation>
    <scope>NUCLEOTIDE SEQUENCE</scope>
    <source>
        <strain evidence="5">DP1</strain>
    </source>
</reference>